<feature type="transmembrane region" description="Helical" evidence="6">
    <location>
        <begin position="168"/>
        <end position="185"/>
    </location>
</feature>
<feature type="transmembrane region" description="Helical" evidence="6">
    <location>
        <begin position="367"/>
        <end position="389"/>
    </location>
</feature>
<feature type="transmembrane region" description="Helical" evidence="6">
    <location>
        <begin position="332"/>
        <end position="355"/>
    </location>
</feature>
<keyword evidence="2" id="KW-1003">Cell membrane</keyword>
<evidence type="ECO:0000313" key="8">
    <source>
        <dbReference type="EMBL" id="CAB4563675.1"/>
    </source>
</evidence>
<dbReference type="Pfam" id="PF03772">
    <property type="entry name" value="Competence"/>
    <property type="match status" value="1"/>
</dbReference>
<feature type="transmembrane region" description="Helical" evidence="6">
    <location>
        <begin position="425"/>
        <end position="446"/>
    </location>
</feature>
<feature type="transmembrane region" description="Helical" evidence="6">
    <location>
        <begin position="458"/>
        <end position="476"/>
    </location>
</feature>
<gene>
    <name evidence="8" type="ORF">UFOPK1650_00332</name>
</gene>
<keyword evidence="3 6" id="KW-0812">Transmembrane</keyword>
<keyword evidence="4 6" id="KW-1133">Transmembrane helix</keyword>
<dbReference type="CDD" id="cd07731">
    <property type="entry name" value="ComA-like_MBL-fold"/>
    <property type="match status" value="1"/>
</dbReference>
<protein>
    <submittedName>
        <fullName evidence="8">Unannotated protein</fullName>
    </submittedName>
</protein>
<evidence type="ECO:0000256" key="4">
    <source>
        <dbReference type="ARBA" id="ARBA00022989"/>
    </source>
</evidence>
<dbReference type="InterPro" id="IPR001279">
    <property type="entry name" value="Metallo-B-lactamas"/>
</dbReference>
<evidence type="ECO:0000256" key="5">
    <source>
        <dbReference type="ARBA" id="ARBA00023136"/>
    </source>
</evidence>
<evidence type="ECO:0000256" key="3">
    <source>
        <dbReference type="ARBA" id="ARBA00022692"/>
    </source>
</evidence>
<dbReference type="InterPro" id="IPR052159">
    <property type="entry name" value="Competence_DNA_uptake"/>
</dbReference>
<feature type="domain" description="Metallo-beta-lactamase" evidence="7">
    <location>
        <begin position="489"/>
        <end position="688"/>
    </location>
</feature>
<proteinExistence type="predicted"/>
<feature type="transmembrane region" description="Helical" evidence="6">
    <location>
        <begin position="396"/>
        <end position="413"/>
    </location>
</feature>
<feature type="transmembrane region" description="Helical" evidence="6">
    <location>
        <begin position="300"/>
        <end position="320"/>
    </location>
</feature>
<dbReference type="PANTHER" id="PTHR30619:SF1">
    <property type="entry name" value="RECOMBINATION PROTEIN 2"/>
    <property type="match status" value="1"/>
</dbReference>
<dbReference type="InterPro" id="IPR004477">
    <property type="entry name" value="ComEC_N"/>
</dbReference>
<dbReference type="EMBL" id="CAEZTJ010000028">
    <property type="protein sequence ID" value="CAB4563675.1"/>
    <property type="molecule type" value="Genomic_DNA"/>
</dbReference>
<dbReference type="Gene3D" id="3.60.15.10">
    <property type="entry name" value="Ribonuclease Z/Hydroxyacylglutathione hydrolase-like"/>
    <property type="match status" value="1"/>
</dbReference>
<dbReference type="InterPro" id="IPR035681">
    <property type="entry name" value="ComA-like_MBL"/>
</dbReference>
<feature type="transmembrane region" description="Helical" evidence="6">
    <location>
        <begin position="234"/>
        <end position="250"/>
    </location>
</feature>
<feature type="transmembrane region" description="Helical" evidence="6">
    <location>
        <begin position="7"/>
        <end position="26"/>
    </location>
</feature>
<dbReference type="InterPro" id="IPR036866">
    <property type="entry name" value="RibonucZ/Hydroxyglut_hydro"/>
</dbReference>
<dbReference type="PANTHER" id="PTHR30619">
    <property type="entry name" value="DNA INTERNALIZATION/COMPETENCE PROTEIN COMEC/REC2"/>
    <property type="match status" value="1"/>
</dbReference>
<evidence type="ECO:0000256" key="1">
    <source>
        <dbReference type="ARBA" id="ARBA00004651"/>
    </source>
</evidence>
<comment type="subcellular location">
    <subcellularLocation>
        <location evidence="1">Cell membrane</location>
        <topology evidence="1">Multi-pass membrane protein</topology>
    </subcellularLocation>
</comment>
<dbReference type="GO" id="GO:0005886">
    <property type="term" value="C:plasma membrane"/>
    <property type="evidence" value="ECO:0007669"/>
    <property type="project" value="UniProtKB-SubCell"/>
</dbReference>
<dbReference type="NCBIfam" id="TIGR00360">
    <property type="entry name" value="ComEC_N-term"/>
    <property type="match status" value="1"/>
</dbReference>
<dbReference type="SUPFAM" id="SSF56281">
    <property type="entry name" value="Metallo-hydrolase/oxidoreductase"/>
    <property type="match status" value="1"/>
</dbReference>
<feature type="transmembrane region" description="Helical" evidence="6">
    <location>
        <begin position="205"/>
        <end position="227"/>
    </location>
</feature>
<dbReference type="AlphaFoldDB" id="A0A6J6DL04"/>
<keyword evidence="5 6" id="KW-0472">Membrane</keyword>
<name>A0A6J6DL04_9ZZZZ</name>
<accession>A0A6J6DL04</accession>
<reference evidence="8" key="1">
    <citation type="submission" date="2020-05" db="EMBL/GenBank/DDBJ databases">
        <authorList>
            <person name="Chiriac C."/>
            <person name="Salcher M."/>
            <person name="Ghai R."/>
            <person name="Kavagutti S V."/>
        </authorList>
    </citation>
    <scope>NUCLEOTIDE SEQUENCE</scope>
</reference>
<organism evidence="8">
    <name type="scientific">freshwater metagenome</name>
    <dbReference type="NCBI Taxonomy" id="449393"/>
    <lineage>
        <taxon>unclassified sequences</taxon>
        <taxon>metagenomes</taxon>
        <taxon>ecological metagenomes</taxon>
    </lineage>
</organism>
<evidence type="ECO:0000256" key="2">
    <source>
        <dbReference type="ARBA" id="ARBA00022475"/>
    </source>
</evidence>
<sequence>MLLALHVEPHLLVLALIVVPLTSFLGGIYRDHLRALLLLLFLGSTLILLRESGEAIEPSGGVIAFELVARGDSDPLPERVYGSEIQQRSCSLRAESRILDGAMRQIPLRVISDDCTLFFGEWIKGSGRLRRSEEARVAATLIIDEIQERHANRLWQGLNSIRKDYRSLFAEFGDAGSLVPGMVIGDTALQSEEFDSTMRLAGLSHLTAVSGANFSIVATLVLWLVSLRIRSRRLRIAITACTLLLFTVLVRPSPSVLRAGVMAAVVLYGQVRGNQRSTLLALAAAVTLLLLVDPHQGGDAGFALSVLATFAIVVISPRLTALITSRFAVPRVLAEVVSIPLSATMLCTPLIVAISGKLSLAAIPLNILASPLVPVVTLLGFAALLASLFSQGIAHFLAWISHLAAWPIAQIAPWSYSMPIFEMPFGFFGAFLVLLLLALLLFTLRLIQRARGSSKRNLAMVMGASVLVLLGLLLPIRTPWQAYQCDVGQGDALLLNLGGGSAIVIDVGPDPTLIDRCLRSAGIDSIALLVITHFHADHFGGLSGALRGRTVSQWWIAPDPSSSTSTLVEEMEAEIGVPATTVRSGMRFTAGEVVVEVLWPDGGDISSPSLNGDGSFQNNRSIALLIEKEGARIFAGGDVEPFAQEEIARRYDISTIDIYKVSHHGSALRSEAFDQEIDPELALISVGKRNPYGHPAPETLESLSPARIHRTDLDGSARITWWPLRIK</sequence>
<dbReference type="Pfam" id="PF00753">
    <property type="entry name" value="Lactamase_B"/>
    <property type="match status" value="1"/>
</dbReference>
<dbReference type="SMART" id="SM00849">
    <property type="entry name" value="Lactamase_B"/>
    <property type="match status" value="1"/>
</dbReference>
<evidence type="ECO:0000256" key="6">
    <source>
        <dbReference type="SAM" id="Phobius"/>
    </source>
</evidence>
<evidence type="ECO:0000259" key="7">
    <source>
        <dbReference type="SMART" id="SM00849"/>
    </source>
</evidence>